<organism evidence="2 3">
    <name type="scientific">Metschnikowia bicuspidata</name>
    <dbReference type="NCBI Taxonomy" id="27322"/>
    <lineage>
        <taxon>Eukaryota</taxon>
        <taxon>Fungi</taxon>
        <taxon>Dikarya</taxon>
        <taxon>Ascomycota</taxon>
        <taxon>Saccharomycotina</taxon>
        <taxon>Pichiomycetes</taxon>
        <taxon>Metschnikowiaceae</taxon>
        <taxon>Metschnikowia</taxon>
    </lineage>
</organism>
<keyword evidence="3" id="KW-1185">Reference proteome</keyword>
<evidence type="ECO:0000313" key="2">
    <source>
        <dbReference type="EMBL" id="RKP31901.1"/>
    </source>
</evidence>
<protein>
    <submittedName>
        <fullName evidence="2">Uncharacterized protein</fullName>
    </submittedName>
</protein>
<sequence length="470" mass="51839">MPSIYHHSNQAKDRDRPKVVFLSNIPHKINACVAGLQLFQGGRKHEVVDLAASASSFDVTLDVNSLLRRNSRLTPTDLVRKNLIFVARTKRPVNRQCLFAARFPEVWQSILAKRSAHETFVACFHLVVAKFLVNLAHLDRTVLEFKQNAHLQTLHDCNPLVIAHVKGYVCRKIAAELKNIEEFSTHITSPAAILQNLPPAENISELEDVNSSCSIHLDPVQLVDVSFSDLDLSCHLEKQLVFAEDADFDASEDELRILPSDDSAKGTIQEDDDLDRLYSSEYLSCMDLTSVLDLDCLNSTSTAVLERASGANIDGGNVQPSKLEVLGAGFTAHSAKTPAKCSDFDNESGPLLGDVDARIALPRALFCRRTVSVGLLPKKPGILYIDHDEKDGLEYAFHNKSPEIPKYIKEDKKFKFIKIGKVQKFVNTFEQQNEAGVHERSASGGSSVGSRFGSRLGTRPASPGVTHNSS</sequence>
<reference evidence="3" key="1">
    <citation type="journal article" date="2018" name="Nat. Microbiol.">
        <title>Leveraging single-cell genomics to expand the fungal tree of life.</title>
        <authorList>
            <person name="Ahrendt S.R."/>
            <person name="Quandt C.A."/>
            <person name="Ciobanu D."/>
            <person name="Clum A."/>
            <person name="Salamov A."/>
            <person name="Andreopoulos B."/>
            <person name="Cheng J.F."/>
            <person name="Woyke T."/>
            <person name="Pelin A."/>
            <person name="Henrissat B."/>
            <person name="Reynolds N.K."/>
            <person name="Benny G.L."/>
            <person name="Smith M.E."/>
            <person name="James T.Y."/>
            <person name="Grigoriev I.V."/>
        </authorList>
    </citation>
    <scope>NUCLEOTIDE SEQUENCE [LARGE SCALE GENOMIC DNA]</scope>
    <source>
        <strain evidence="3">Baker2002</strain>
    </source>
</reference>
<feature type="region of interest" description="Disordered" evidence="1">
    <location>
        <begin position="435"/>
        <end position="470"/>
    </location>
</feature>
<gene>
    <name evidence="2" type="ORF">METBISCDRAFT_26204</name>
</gene>
<evidence type="ECO:0000313" key="3">
    <source>
        <dbReference type="Proteomes" id="UP000268321"/>
    </source>
</evidence>
<feature type="compositionally biased region" description="Low complexity" evidence="1">
    <location>
        <begin position="442"/>
        <end position="457"/>
    </location>
</feature>
<dbReference type="Proteomes" id="UP000268321">
    <property type="component" value="Unassembled WGS sequence"/>
</dbReference>
<accession>A0A4P9ZHV8</accession>
<evidence type="ECO:0000256" key="1">
    <source>
        <dbReference type="SAM" id="MobiDB-lite"/>
    </source>
</evidence>
<name>A0A4P9ZHV8_9ASCO</name>
<dbReference type="EMBL" id="ML004436">
    <property type="protein sequence ID" value="RKP31901.1"/>
    <property type="molecule type" value="Genomic_DNA"/>
</dbReference>
<proteinExistence type="predicted"/>
<dbReference type="OrthoDB" id="4021450at2759"/>
<dbReference type="AlphaFoldDB" id="A0A4P9ZHV8"/>